<accession>A0AAD5XLU0</accession>
<comment type="caution">
    <text evidence="2">The sequence shown here is derived from an EMBL/GenBank/DDBJ whole genome shotgun (WGS) entry which is preliminary data.</text>
</comment>
<evidence type="ECO:0000256" key="1">
    <source>
        <dbReference type="SAM" id="MobiDB-lite"/>
    </source>
</evidence>
<sequence>MYVVPCPRHKTKCMDLTLCSNLFFRTENNSSFPPVDFVTAYNTSLRCFQHAIDPNNAGSDSDESSEASGLVLTRNVAAKNAVPHIPVAGPLAAADTPSCAPLHAITNAATSVYGGSSQPSTAAGTEPQKSAGKMENYEAVQKQKGKRSANQAPPKPRATKKGKKTQGDEAGGPHDAQVAGPPTSSPLVSACDSTSRATTQATMTIPHTISSTPLPAAVNTPATATEPCHTASARCTELTAANEGVAARKYASQNSSAATETDKWLEPARISDPHGKAGLQELVTKEVGEGKAGDSVGSETDTDGLDVVSSWKEADSNSNTDSDLELDITPACGADSDGTYYVEDKSDNLGSDTDPEITISLDPHVVARANPDVEAELEGPFCPRADAISTNSMESIPTPARTDGELKVAAALSSLEYENAVLRAELERLKKENERLRQQPFTKADKLPSANDDPDPASDTDRDNASISPDRTFGDPDASWKKFLNQFRNEIADFFNELVETRGTDIGIYMSAYPPFCGSIANAVKRLSGRVTKNTSYHNCPWEFQHVTIRLALYRLYTAAKDGKVEGLTKHEFEKRFATARENGNKRCLTWKNLIVECECLHALVKTCGHGVIMKLATQFKKFTSLCKGKRKDSAGPFATSYLTILNSKKTSSDFKRLCGSNHPARPHALSNFDDVCNLFVSAMFEFMKALELSEDATVYQDRCKKAYIVIDAGQRTSFHGRNTDDIPRLLEEEKALYPPNSLP</sequence>
<feature type="compositionally biased region" description="Polar residues" evidence="1">
    <location>
        <begin position="185"/>
        <end position="213"/>
    </location>
</feature>
<feature type="region of interest" description="Disordered" evidence="1">
    <location>
        <begin position="433"/>
        <end position="473"/>
    </location>
</feature>
<evidence type="ECO:0000313" key="2">
    <source>
        <dbReference type="EMBL" id="KAJ3167539.1"/>
    </source>
</evidence>
<dbReference type="EMBL" id="JADGJQ010000135">
    <property type="protein sequence ID" value="KAJ3167539.1"/>
    <property type="molecule type" value="Genomic_DNA"/>
</dbReference>
<protein>
    <submittedName>
        <fullName evidence="2">Uncharacterized protein</fullName>
    </submittedName>
</protein>
<dbReference type="AlphaFoldDB" id="A0AAD5XLU0"/>
<feature type="region of interest" description="Disordered" evidence="1">
    <location>
        <begin position="112"/>
        <end position="222"/>
    </location>
</feature>
<gene>
    <name evidence="2" type="ORF">HDU87_001488</name>
</gene>
<feature type="compositionally biased region" description="Polar residues" evidence="1">
    <location>
        <begin position="112"/>
        <end position="123"/>
    </location>
</feature>
<name>A0AAD5XLU0_9FUNG</name>
<evidence type="ECO:0000313" key="3">
    <source>
        <dbReference type="Proteomes" id="UP001212152"/>
    </source>
</evidence>
<keyword evidence="3" id="KW-1185">Reference proteome</keyword>
<proteinExistence type="predicted"/>
<reference evidence="2" key="1">
    <citation type="submission" date="2020-05" db="EMBL/GenBank/DDBJ databases">
        <title>Phylogenomic resolution of chytrid fungi.</title>
        <authorList>
            <person name="Stajich J.E."/>
            <person name="Amses K."/>
            <person name="Simmons R."/>
            <person name="Seto K."/>
            <person name="Myers J."/>
            <person name="Bonds A."/>
            <person name="Quandt C.A."/>
            <person name="Barry K."/>
            <person name="Liu P."/>
            <person name="Grigoriev I."/>
            <person name="Longcore J.E."/>
            <person name="James T.Y."/>
        </authorList>
    </citation>
    <scope>NUCLEOTIDE SEQUENCE</scope>
    <source>
        <strain evidence="2">JEL0379</strain>
    </source>
</reference>
<organism evidence="2 3">
    <name type="scientific">Geranomyces variabilis</name>
    <dbReference type="NCBI Taxonomy" id="109894"/>
    <lineage>
        <taxon>Eukaryota</taxon>
        <taxon>Fungi</taxon>
        <taxon>Fungi incertae sedis</taxon>
        <taxon>Chytridiomycota</taxon>
        <taxon>Chytridiomycota incertae sedis</taxon>
        <taxon>Chytridiomycetes</taxon>
        <taxon>Spizellomycetales</taxon>
        <taxon>Powellomycetaceae</taxon>
        <taxon>Geranomyces</taxon>
    </lineage>
</organism>
<dbReference type="Proteomes" id="UP001212152">
    <property type="component" value="Unassembled WGS sequence"/>
</dbReference>